<evidence type="ECO:0000313" key="2">
    <source>
        <dbReference type="Proteomes" id="UP001253637"/>
    </source>
</evidence>
<sequence length="114" mass="12189">MGALGNVDAKGGARHAHVCRRLVDGVVHDIGRGSARLPTAAGLGTRRTSRGDVAVPFPCHPSPEGHGVRAVFLFYYRGCDAAVARKCFVCVKKNGSAYCEKKNIQKKEDKQPGL</sequence>
<evidence type="ECO:0000313" key="1">
    <source>
        <dbReference type="EMBL" id="BCU03766.1"/>
    </source>
</evidence>
<name>A0A811BRT5_9VIRU</name>
<accession>A0A811BRT5</accession>
<protein>
    <submittedName>
        <fullName evidence="1">Uncharacterized protein</fullName>
    </submittedName>
</protein>
<dbReference type="EMBL" id="LC625835">
    <property type="protein sequence ID" value="BCU03766.1"/>
    <property type="molecule type" value="Genomic_DNA"/>
</dbReference>
<organism evidence="1 2">
    <name type="scientific">Pandoravirus japonicus</name>
    <dbReference type="NCBI Taxonomy" id="2823154"/>
    <lineage>
        <taxon>Viruses</taxon>
        <taxon>Pandoravirus</taxon>
    </lineage>
</organism>
<proteinExistence type="predicted"/>
<reference evidence="1" key="1">
    <citation type="submission" date="2021-04" db="EMBL/GenBank/DDBJ databases">
        <title>Draft Genome Sequence of Pandoravirus japonicus, Isolated from the Sabaishi River of Niigata, Japan.</title>
        <authorList>
            <person name="Hosokawa N."/>
            <person name="Takahashi H."/>
            <person name="Aoki K."/>
            <person name="Takemura M."/>
        </authorList>
    </citation>
    <scope>NUCLEOTIDE SEQUENCE</scope>
</reference>
<dbReference type="Proteomes" id="UP001253637">
    <property type="component" value="Segment"/>
</dbReference>